<dbReference type="PANTHER" id="PTHR31516:SF17">
    <property type="entry name" value="STABILIZER OF AXONEMAL MICROTUBULES 2"/>
    <property type="match status" value="1"/>
</dbReference>
<reference evidence="2 3" key="1">
    <citation type="journal article" date="2008" name="Nature">
        <title>The Trichoplax genome and the nature of placozoans.</title>
        <authorList>
            <person name="Srivastava M."/>
            <person name="Begovic E."/>
            <person name="Chapman J."/>
            <person name="Putnam N.H."/>
            <person name="Hellsten U."/>
            <person name="Kawashima T."/>
            <person name="Kuo A."/>
            <person name="Mitros T."/>
            <person name="Salamov A."/>
            <person name="Carpenter M.L."/>
            <person name="Signorovitch A.Y."/>
            <person name="Moreno M.A."/>
            <person name="Kamm K."/>
            <person name="Grimwood J."/>
            <person name="Schmutz J."/>
            <person name="Shapiro H."/>
            <person name="Grigoriev I.V."/>
            <person name="Buss L.W."/>
            <person name="Schierwater B."/>
            <person name="Dellaporta S.L."/>
            <person name="Rokhsar D.S."/>
        </authorList>
    </citation>
    <scope>NUCLEOTIDE SEQUENCE [LARGE SCALE GENOMIC DNA]</scope>
    <source>
        <strain evidence="2 3">Grell-BS-1999</strain>
    </source>
</reference>
<dbReference type="PhylomeDB" id="B3S7Z8"/>
<dbReference type="InterPro" id="IPR033336">
    <property type="entry name" value="SAXO1/2"/>
</dbReference>
<evidence type="ECO:0000313" key="3">
    <source>
        <dbReference type="Proteomes" id="UP000009022"/>
    </source>
</evidence>
<organism evidence="2 3">
    <name type="scientific">Trichoplax adhaerens</name>
    <name type="common">Trichoplax reptans</name>
    <dbReference type="NCBI Taxonomy" id="10228"/>
    <lineage>
        <taxon>Eukaryota</taxon>
        <taxon>Metazoa</taxon>
        <taxon>Placozoa</taxon>
        <taxon>Uniplacotomia</taxon>
        <taxon>Trichoplacea</taxon>
        <taxon>Trichoplacidae</taxon>
        <taxon>Trichoplax</taxon>
    </lineage>
</organism>
<proteinExistence type="inferred from homology"/>
<dbReference type="STRING" id="10228.B3S7Z8"/>
<dbReference type="OrthoDB" id="365640at2759"/>
<dbReference type="GeneID" id="6757565"/>
<protein>
    <recommendedName>
        <fullName evidence="4">Stabilizer of axonemal microtubules 2</fullName>
    </recommendedName>
</protein>
<dbReference type="InParanoid" id="B3S7Z8"/>
<sequence length="481" mass="56426">MKKKSRYQFSEYSRRYTDHGYHRRQLSKRNDGVLWQNNGSEYQATTNKTDFVHFPPQPKLLPVKIKNELVGQSGEMDLLTQYNQQYLDFIKTGSRPSKLVRAKQTYNFPDIEASSRYRATYSDDFKGWALQPEERLRPRKIENTYKPPQESIDLHTTSRGDFVRHQTAPAATAKPNLLTIRPEEKMNFRTTNKEDFIKYPVEIRQSTDIYKHDKEYRPPDKVTDSLSTNYQVGYKDHGYCKLPSFKKIHSRSKTFPVGDGKEKASTTHLDDFKAWEGEPVRRINPVQAKDKSYSPPTEKMDLSSTMHNDFRNFSSEMESKKIRRPRTRQTPYREKPFTAATTSKEDYCHFDVKEAQRYPCLPDHQRESIFGYGEMDLRTVSRDNYVRHVDAKPSMSAKKPAVVFKSNDPMDMRTMHREDFKKFSSDTFHSSRVALQKSIQDRAIQSVYKDIIAHDHGDDYDDDDFAPRTHHNYEQQAVTVT</sequence>
<dbReference type="PANTHER" id="PTHR31516">
    <property type="entry name" value="STABILIZER OF AXONEMAL MICROTUBULES 2"/>
    <property type="match status" value="1"/>
</dbReference>
<evidence type="ECO:0000313" key="2">
    <source>
        <dbReference type="EMBL" id="EDV21103.1"/>
    </source>
</evidence>
<keyword evidence="3" id="KW-1185">Reference proteome</keyword>
<dbReference type="KEGG" id="tad:TRIADDRAFT_60355"/>
<dbReference type="RefSeq" id="XP_002116433.1">
    <property type="nucleotide sequence ID" value="XM_002116397.1"/>
</dbReference>
<comment type="similarity">
    <text evidence="1">Belongs to the FAM154 family.</text>
</comment>
<dbReference type="GO" id="GO:0008017">
    <property type="term" value="F:microtubule binding"/>
    <property type="evidence" value="ECO:0000318"/>
    <property type="project" value="GO_Central"/>
</dbReference>
<dbReference type="GO" id="GO:0005856">
    <property type="term" value="C:cytoskeleton"/>
    <property type="evidence" value="ECO:0000318"/>
    <property type="project" value="GO_Central"/>
</dbReference>
<dbReference type="EMBL" id="DS985255">
    <property type="protein sequence ID" value="EDV21103.1"/>
    <property type="molecule type" value="Genomic_DNA"/>
</dbReference>
<dbReference type="Proteomes" id="UP000009022">
    <property type="component" value="Unassembled WGS sequence"/>
</dbReference>
<evidence type="ECO:0000256" key="1">
    <source>
        <dbReference type="ARBA" id="ARBA00008738"/>
    </source>
</evidence>
<accession>B3S7Z8</accession>
<dbReference type="AlphaFoldDB" id="B3S7Z8"/>
<dbReference type="HOGENOM" id="CLU_567832_0_0_1"/>
<evidence type="ECO:0008006" key="4">
    <source>
        <dbReference type="Google" id="ProtNLM"/>
    </source>
</evidence>
<dbReference type="OMA" id="RTMHRED"/>
<gene>
    <name evidence="2" type="ORF">TRIADDRAFT_60355</name>
</gene>
<dbReference type="CTD" id="6757565"/>
<name>B3S7Z8_TRIAD</name>